<evidence type="ECO:0000259" key="3">
    <source>
        <dbReference type="PROSITE" id="PS51186"/>
    </source>
</evidence>
<feature type="domain" description="N-acetyltransferase" evidence="3">
    <location>
        <begin position="1"/>
        <end position="152"/>
    </location>
</feature>
<dbReference type="Proteomes" id="UP000267798">
    <property type="component" value="Unassembled WGS sequence"/>
</dbReference>
<reference evidence="4 5" key="1">
    <citation type="submission" date="2018-09" db="EMBL/GenBank/DDBJ databases">
        <title>Paenibacillus aracenensis nov. sp. isolated from a cave in southern Spain.</title>
        <authorList>
            <person name="Jurado V."/>
            <person name="Gutierrez-Patricio S."/>
            <person name="Gonzalez-Pimentel J.L."/>
            <person name="Miller A.Z."/>
            <person name="Laiz L."/>
            <person name="Saiz-Jimenez C."/>
        </authorList>
    </citation>
    <scope>NUCLEOTIDE SEQUENCE [LARGE SCALE GENOMIC DNA]</scope>
    <source>
        <strain evidence="4 5">JCM 19203</strain>
    </source>
</reference>
<sequence>MIGIEQHQDRGVAEQLLAVQLPAYRIEAELIGFWDIPPLRDTAETMMASGETFVGYRIEGALAGFISYEDEGDAIDICRMVVHPDYFRRGIARSLVDYVLEGAGKHKRVKVSTGAGNKPAIALYRSFGFADAGEIEIAPEVRLALFELPSIRQ</sequence>
<name>A0A3A6PE46_9BACL</name>
<proteinExistence type="predicted"/>
<keyword evidence="2" id="KW-0012">Acyltransferase</keyword>
<gene>
    <name evidence="4" type="ORF">D3P09_15485</name>
</gene>
<evidence type="ECO:0000256" key="1">
    <source>
        <dbReference type="ARBA" id="ARBA00022679"/>
    </source>
</evidence>
<organism evidence="4 5">
    <name type="scientific">Paenibacillus pinisoli</name>
    <dbReference type="NCBI Taxonomy" id="1276110"/>
    <lineage>
        <taxon>Bacteria</taxon>
        <taxon>Bacillati</taxon>
        <taxon>Bacillota</taxon>
        <taxon>Bacilli</taxon>
        <taxon>Bacillales</taxon>
        <taxon>Paenibacillaceae</taxon>
        <taxon>Paenibacillus</taxon>
    </lineage>
</organism>
<protein>
    <submittedName>
        <fullName evidence="4">GNAT family N-acetyltransferase</fullName>
    </submittedName>
</protein>
<dbReference type="GO" id="GO:0016747">
    <property type="term" value="F:acyltransferase activity, transferring groups other than amino-acyl groups"/>
    <property type="evidence" value="ECO:0007669"/>
    <property type="project" value="InterPro"/>
</dbReference>
<keyword evidence="1 4" id="KW-0808">Transferase</keyword>
<dbReference type="CDD" id="cd04301">
    <property type="entry name" value="NAT_SF"/>
    <property type="match status" value="1"/>
</dbReference>
<dbReference type="PROSITE" id="PS51186">
    <property type="entry name" value="GNAT"/>
    <property type="match status" value="1"/>
</dbReference>
<dbReference type="Gene3D" id="3.40.630.30">
    <property type="match status" value="1"/>
</dbReference>
<dbReference type="PANTHER" id="PTHR43420:SF12">
    <property type="entry name" value="N-ACETYLTRANSFERASE DOMAIN-CONTAINING PROTEIN"/>
    <property type="match status" value="1"/>
</dbReference>
<dbReference type="RefSeq" id="WP_120111741.1">
    <property type="nucleotide sequence ID" value="NZ_QXQB01000003.1"/>
</dbReference>
<comment type="caution">
    <text evidence="4">The sequence shown here is derived from an EMBL/GenBank/DDBJ whole genome shotgun (WGS) entry which is preliminary data.</text>
</comment>
<dbReference type="InterPro" id="IPR016181">
    <property type="entry name" value="Acyl_CoA_acyltransferase"/>
</dbReference>
<dbReference type="Pfam" id="PF00583">
    <property type="entry name" value="Acetyltransf_1"/>
    <property type="match status" value="1"/>
</dbReference>
<dbReference type="AlphaFoldDB" id="A0A3A6PE46"/>
<dbReference type="PANTHER" id="PTHR43420">
    <property type="entry name" value="ACETYLTRANSFERASE"/>
    <property type="match status" value="1"/>
</dbReference>
<dbReference type="EMBL" id="QXQB01000003">
    <property type="protein sequence ID" value="RJX38915.1"/>
    <property type="molecule type" value="Genomic_DNA"/>
</dbReference>
<dbReference type="SUPFAM" id="SSF55729">
    <property type="entry name" value="Acyl-CoA N-acyltransferases (Nat)"/>
    <property type="match status" value="1"/>
</dbReference>
<evidence type="ECO:0000313" key="4">
    <source>
        <dbReference type="EMBL" id="RJX38915.1"/>
    </source>
</evidence>
<dbReference type="InterPro" id="IPR000182">
    <property type="entry name" value="GNAT_dom"/>
</dbReference>
<evidence type="ECO:0000313" key="5">
    <source>
        <dbReference type="Proteomes" id="UP000267798"/>
    </source>
</evidence>
<dbReference type="OrthoDB" id="46888at2"/>
<dbReference type="InterPro" id="IPR050680">
    <property type="entry name" value="YpeA/RimI_acetyltransf"/>
</dbReference>
<evidence type="ECO:0000256" key="2">
    <source>
        <dbReference type="ARBA" id="ARBA00023315"/>
    </source>
</evidence>
<accession>A0A3A6PE46</accession>
<keyword evidence="5" id="KW-1185">Reference proteome</keyword>